<gene>
    <name evidence="1" type="ORF">MLD38_033878</name>
</gene>
<organism evidence="1 2">
    <name type="scientific">Melastoma candidum</name>
    <dbReference type="NCBI Taxonomy" id="119954"/>
    <lineage>
        <taxon>Eukaryota</taxon>
        <taxon>Viridiplantae</taxon>
        <taxon>Streptophyta</taxon>
        <taxon>Embryophyta</taxon>
        <taxon>Tracheophyta</taxon>
        <taxon>Spermatophyta</taxon>
        <taxon>Magnoliopsida</taxon>
        <taxon>eudicotyledons</taxon>
        <taxon>Gunneridae</taxon>
        <taxon>Pentapetalae</taxon>
        <taxon>rosids</taxon>
        <taxon>malvids</taxon>
        <taxon>Myrtales</taxon>
        <taxon>Melastomataceae</taxon>
        <taxon>Melastomatoideae</taxon>
        <taxon>Melastomateae</taxon>
        <taxon>Melastoma</taxon>
    </lineage>
</organism>
<proteinExistence type="predicted"/>
<sequence>MADARRMRSIKSRDAGFRRRRWIMRTRTGLPRKRTTSAWGCAPEEVSEKLEALKELIPSTRGESAEDVAADELFQETADYILRLKAQVVLLQEQIHIYGCSADQVDQNQNNVV</sequence>
<protein>
    <submittedName>
        <fullName evidence="1">Uncharacterized protein</fullName>
    </submittedName>
</protein>
<evidence type="ECO:0000313" key="2">
    <source>
        <dbReference type="Proteomes" id="UP001057402"/>
    </source>
</evidence>
<accession>A0ACB9M8R0</accession>
<evidence type="ECO:0000313" key="1">
    <source>
        <dbReference type="EMBL" id="KAI4320391.1"/>
    </source>
</evidence>
<name>A0ACB9M8R0_9MYRT</name>
<dbReference type="EMBL" id="CM042889">
    <property type="protein sequence ID" value="KAI4320391.1"/>
    <property type="molecule type" value="Genomic_DNA"/>
</dbReference>
<dbReference type="Proteomes" id="UP001057402">
    <property type="component" value="Chromosome 10"/>
</dbReference>
<keyword evidence="2" id="KW-1185">Reference proteome</keyword>
<comment type="caution">
    <text evidence="1">The sequence shown here is derived from an EMBL/GenBank/DDBJ whole genome shotgun (WGS) entry which is preliminary data.</text>
</comment>
<reference evidence="2" key="1">
    <citation type="journal article" date="2023" name="Front. Plant Sci.">
        <title>Chromosomal-level genome assembly of Melastoma candidum provides insights into trichome evolution.</title>
        <authorList>
            <person name="Zhong Y."/>
            <person name="Wu W."/>
            <person name="Sun C."/>
            <person name="Zou P."/>
            <person name="Liu Y."/>
            <person name="Dai S."/>
            <person name="Zhou R."/>
        </authorList>
    </citation>
    <scope>NUCLEOTIDE SEQUENCE [LARGE SCALE GENOMIC DNA]</scope>
</reference>